<dbReference type="GeneTree" id="ENSGT00960000190647"/>
<proteinExistence type="predicted"/>
<dbReference type="Ensembl" id="ENSCWAT00000016620.1">
    <property type="protein sequence ID" value="ENSCWAP00000015315.1"/>
    <property type="gene ID" value="ENSCWAG00000011901.1"/>
</dbReference>
<evidence type="ECO:0000313" key="2">
    <source>
        <dbReference type="Ensembl" id="ENSCWAP00000015315.1"/>
    </source>
</evidence>
<keyword evidence="3" id="KW-1185">Reference proteome</keyword>
<evidence type="ECO:0000313" key="3">
    <source>
        <dbReference type="Proteomes" id="UP000694540"/>
    </source>
</evidence>
<reference evidence="2" key="1">
    <citation type="submission" date="2025-08" db="UniProtKB">
        <authorList>
            <consortium name="Ensembl"/>
        </authorList>
    </citation>
    <scope>IDENTIFICATION</scope>
</reference>
<dbReference type="Proteomes" id="UP000694540">
    <property type="component" value="Unplaced"/>
</dbReference>
<keyword evidence="1" id="KW-0472">Membrane</keyword>
<evidence type="ECO:0000256" key="1">
    <source>
        <dbReference type="SAM" id="Phobius"/>
    </source>
</evidence>
<reference evidence="2" key="2">
    <citation type="submission" date="2025-09" db="UniProtKB">
        <authorList>
            <consortium name="Ensembl"/>
        </authorList>
    </citation>
    <scope>IDENTIFICATION</scope>
</reference>
<organism evidence="2 3">
    <name type="scientific">Catagonus wagneri</name>
    <name type="common">Chacoan peccary</name>
    <dbReference type="NCBI Taxonomy" id="51154"/>
    <lineage>
        <taxon>Eukaryota</taxon>
        <taxon>Metazoa</taxon>
        <taxon>Chordata</taxon>
        <taxon>Craniata</taxon>
        <taxon>Vertebrata</taxon>
        <taxon>Euteleostomi</taxon>
        <taxon>Mammalia</taxon>
        <taxon>Eutheria</taxon>
        <taxon>Laurasiatheria</taxon>
        <taxon>Artiodactyla</taxon>
        <taxon>Suina</taxon>
        <taxon>Tayassuidae</taxon>
        <taxon>Catagonus</taxon>
    </lineage>
</organism>
<keyword evidence="1" id="KW-0812">Transmembrane</keyword>
<name>A0A8C3WL53_9CETA</name>
<accession>A0A8C3WL53</accession>
<keyword evidence="1" id="KW-1133">Transmembrane helix</keyword>
<dbReference type="AlphaFoldDB" id="A0A8C3WL53"/>
<sequence>RMGKNTNIIRPVNSHGMGPLLYFICYGVSTLIRSKAAYKTMMVDKTSCKPMDDSFARSISCREGQSIPKIRVCSSKNKTLSLP</sequence>
<feature type="transmembrane region" description="Helical" evidence="1">
    <location>
        <begin position="12"/>
        <end position="32"/>
    </location>
</feature>
<protein>
    <submittedName>
        <fullName evidence="2">Uncharacterized protein</fullName>
    </submittedName>
</protein>